<dbReference type="SMART" id="SM00401">
    <property type="entry name" value="ZnF_GATA"/>
    <property type="match status" value="1"/>
</dbReference>
<accession>A0A8H6S768</accession>
<dbReference type="InterPro" id="IPR000679">
    <property type="entry name" value="Znf_GATA"/>
</dbReference>
<evidence type="ECO:0000256" key="2">
    <source>
        <dbReference type="SAM" id="MobiDB-lite"/>
    </source>
</evidence>
<dbReference type="OrthoDB" id="515401at2759"/>
<feature type="compositionally biased region" description="Low complexity" evidence="2">
    <location>
        <begin position="388"/>
        <end position="415"/>
    </location>
</feature>
<evidence type="ECO:0000313" key="4">
    <source>
        <dbReference type="EMBL" id="KAF7294156.1"/>
    </source>
</evidence>
<feature type="region of interest" description="Disordered" evidence="2">
    <location>
        <begin position="195"/>
        <end position="240"/>
    </location>
</feature>
<evidence type="ECO:0000259" key="3">
    <source>
        <dbReference type="PROSITE" id="PS50114"/>
    </source>
</evidence>
<dbReference type="GO" id="GO:0008270">
    <property type="term" value="F:zinc ion binding"/>
    <property type="evidence" value="ECO:0007669"/>
    <property type="project" value="UniProtKB-KW"/>
</dbReference>
<name>A0A8H6S768_MYCCL</name>
<keyword evidence="1" id="KW-0863">Zinc-finger</keyword>
<feature type="compositionally biased region" description="Low complexity" evidence="2">
    <location>
        <begin position="70"/>
        <end position="108"/>
    </location>
</feature>
<dbReference type="GO" id="GO:0006355">
    <property type="term" value="P:regulation of DNA-templated transcription"/>
    <property type="evidence" value="ECO:0007669"/>
    <property type="project" value="InterPro"/>
</dbReference>
<dbReference type="SUPFAM" id="SSF57716">
    <property type="entry name" value="Glucocorticoid receptor-like (DNA-binding domain)"/>
    <property type="match status" value="1"/>
</dbReference>
<dbReference type="PROSITE" id="PS50114">
    <property type="entry name" value="GATA_ZN_FINGER_2"/>
    <property type="match status" value="1"/>
</dbReference>
<evidence type="ECO:0000256" key="1">
    <source>
        <dbReference type="PROSITE-ProRule" id="PRU00094"/>
    </source>
</evidence>
<gene>
    <name evidence="4" type="ORF">HMN09_01144000</name>
</gene>
<dbReference type="InterPro" id="IPR013088">
    <property type="entry name" value="Znf_NHR/GATA"/>
</dbReference>
<comment type="caution">
    <text evidence="4">The sequence shown here is derived from an EMBL/GenBank/DDBJ whole genome shotgun (WGS) entry which is preliminary data.</text>
</comment>
<feature type="region of interest" description="Disordered" evidence="2">
    <location>
        <begin position="309"/>
        <end position="518"/>
    </location>
</feature>
<feature type="compositionally biased region" description="Low complexity" evidence="2">
    <location>
        <begin position="340"/>
        <end position="380"/>
    </location>
</feature>
<protein>
    <submittedName>
        <fullName evidence="4">GATA-type domain-containing protein</fullName>
    </submittedName>
</protein>
<organism evidence="4 5">
    <name type="scientific">Mycena chlorophos</name>
    <name type="common">Agaric fungus</name>
    <name type="synonym">Agaricus chlorophos</name>
    <dbReference type="NCBI Taxonomy" id="658473"/>
    <lineage>
        <taxon>Eukaryota</taxon>
        <taxon>Fungi</taxon>
        <taxon>Dikarya</taxon>
        <taxon>Basidiomycota</taxon>
        <taxon>Agaricomycotina</taxon>
        <taxon>Agaricomycetes</taxon>
        <taxon>Agaricomycetidae</taxon>
        <taxon>Agaricales</taxon>
        <taxon>Marasmiineae</taxon>
        <taxon>Mycenaceae</taxon>
        <taxon>Mycena</taxon>
    </lineage>
</organism>
<keyword evidence="1" id="KW-0479">Metal-binding</keyword>
<feature type="region of interest" description="Disordered" evidence="2">
    <location>
        <begin position="1"/>
        <end position="110"/>
    </location>
</feature>
<feature type="domain" description="GATA-type" evidence="3">
    <location>
        <begin position="256"/>
        <end position="309"/>
    </location>
</feature>
<dbReference type="Pfam" id="PF00320">
    <property type="entry name" value="GATA"/>
    <property type="match status" value="1"/>
</dbReference>
<sequence>MDFDSNSPRTPSPPTMGSPALNPKAAGSPVPASADTVHIFSGDNDQDSSYGRPSLLQELYEPESNSVTTSSPQLAPLASPDALSSSANDDNAPWSSSSSNGAGPAPNGRPAEYTMIRRATLPYSRQEAPRPEMAGLYAPPPPFLQHQHGYEPHAHAHHAHHAHHLSAEPAALHGHQYYGHPQEHTYDPQGAFYRQQQQQMHHHMQPPPPHHLSAHPHHAPMPMPPMMGMHPGYPPHGIQVQHTDDAASKETQYLRRRCFNCHTTEPPSWRRSTLNPGKIVCNKCGLYERTHLRPRPLRFDELRAGNKARKNGAANGKGSPKAPTLSPGLSKKAPGITRRSSVSSNGSSTQSGSGTSDWDDSVSVYSSNSASTPPSTSFNSPHPPSLTLSNHSSSPGRSSRSPPLLASPPHSAGLPHPHHAGHNGHGIRLPHTPEIPGLGLGAGAGMARTKPRSNTTGGVGMGYGSHASYPSPPASMHSPPSMHPNSPPTHAHVLHHSSSNSSLHSHHSGHSGHEDELGVGLGEGLYRRTSMPDMHAGLGPGPVGNGWGDDGGFGAYGMGGMGMGMVSVKEEPRSLVV</sequence>
<dbReference type="AlphaFoldDB" id="A0A8H6S768"/>
<dbReference type="EMBL" id="JACAZE010000019">
    <property type="protein sequence ID" value="KAF7294156.1"/>
    <property type="molecule type" value="Genomic_DNA"/>
</dbReference>
<reference evidence="4" key="1">
    <citation type="submission" date="2020-05" db="EMBL/GenBank/DDBJ databases">
        <title>Mycena genomes resolve the evolution of fungal bioluminescence.</title>
        <authorList>
            <person name="Tsai I.J."/>
        </authorList>
    </citation>
    <scope>NUCLEOTIDE SEQUENCE</scope>
    <source>
        <strain evidence="4">110903Hualien_Pintung</strain>
    </source>
</reference>
<dbReference type="GO" id="GO:0043565">
    <property type="term" value="F:sequence-specific DNA binding"/>
    <property type="evidence" value="ECO:0007669"/>
    <property type="project" value="InterPro"/>
</dbReference>
<feature type="compositionally biased region" description="Low complexity" evidence="2">
    <location>
        <begin position="465"/>
        <end position="480"/>
    </location>
</feature>
<proteinExistence type="predicted"/>
<dbReference type="Gene3D" id="3.30.50.10">
    <property type="entry name" value="Erythroid Transcription Factor GATA-1, subunit A"/>
    <property type="match status" value="1"/>
</dbReference>
<dbReference type="CDD" id="cd00202">
    <property type="entry name" value="ZnF_GATA"/>
    <property type="match status" value="1"/>
</dbReference>
<dbReference type="Proteomes" id="UP000613580">
    <property type="component" value="Unassembled WGS sequence"/>
</dbReference>
<keyword evidence="1" id="KW-0862">Zinc</keyword>
<keyword evidence="5" id="KW-1185">Reference proteome</keyword>
<evidence type="ECO:0000313" key="5">
    <source>
        <dbReference type="Proteomes" id="UP000613580"/>
    </source>
</evidence>